<dbReference type="InterPro" id="IPR014756">
    <property type="entry name" value="Ig_E-set"/>
</dbReference>
<evidence type="ECO:0000313" key="2">
    <source>
        <dbReference type="EMBL" id="KAJ3687310.1"/>
    </source>
</evidence>
<evidence type="ECO:0000313" key="3">
    <source>
        <dbReference type="Proteomes" id="UP001210211"/>
    </source>
</evidence>
<dbReference type="PANTHER" id="PTHR12507">
    <property type="entry name" value="REDUCED GROWTH PHENOTYPE 1 RGP1, YEAST -RELATED"/>
    <property type="match status" value="1"/>
</dbReference>
<dbReference type="EMBL" id="JAMRDG010000002">
    <property type="protein sequence ID" value="KAJ3687310.1"/>
    <property type="molecule type" value="Genomic_DNA"/>
</dbReference>
<proteinExistence type="predicted"/>
<evidence type="ECO:0008006" key="4">
    <source>
        <dbReference type="Google" id="ProtNLM"/>
    </source>
</evidence>
<evidence type="ECO:0000256" key="1">
    <source>
        <dbReference type="SAM" id="MobiDB-lite"/>
    </source>
</evidence>
<dbReference type="InterPro" id="IPR014848">
    <property type="entry name" value="Rgp1"/>
</dbReference>
<feature type="region of interest" description="Disordered" evidence="1">
    <location>
        <begin position="19"/>
        <end position="43"/>
    </location>
</feature>
<sequence>MSISSLRLSSLIKSVVWGTEQEQEEDNKGKGRDASPSLKLSTDKDAYRPGEAVTVTVDIFNPRSCKEDAANANGLSLFVDGLSFEVKGFEKLDTQWFATYRPLPGSKDKRGENVFLDCLASSVVSKVNVSSGTTKTYILRVELPKLLPPSYRGTSIRYIYYVRATLYARFFHLDTEHQNNGPTGNSFKLEARAPLQIWVPQKSMNLLSEEGNLPVITDQLPIYWKEKDEDSEWTRVNENEEGTEEGYDSSRDEVSSVSSYNPANANNFEFSSLRNSLSNQSFASARLSAGSAFPAYRQLPQLSVSEIVEEPAPGIVSPQRKLSISLSNLSSNEEKNSLDFQSNISKEDVGPPFTPRYLDPASSEGFIKGRSYNIKIDDNVLLRFSPKNSDSTYYFGDMIGGTLTFFHEDAVRRCLEVSVTLEMSESINQQYIHPSRRVSPTITKVHSEHHEVVADIRQTSFLFSVPIDGPMTFSTPKVSVQWSLKFEFYTTPEGLDLSRYEHPLLIEKREKGEWVLPITVYAPPLRRQAVQSRNDKHLSLGNIFIS</sequence>
<dbReference type="SUPFAM" id="SSF81296">
    <property type="entry name" value="E set domains"/>
    <property type="match status" value="1"/>
</dbReference>
<comment type="caution">
    <text evidence="2">The sequence shown here is derived from an EMBL/GenBank/DDBJ whole genome shotgun (WGS) entry which is preliminary data.</text>
</comment>
<feature type="region of interest" description="Disordered" evidence="1">
    <location>
        <begin position="231"/>
        <end position="258"/>
    </location>
</feature>
<name>A0AAD5Z5J5_9POAL</name>
<dbReference type="Gene3D" id="2.60.40.640">
    <property type="match status" value="1"/>
</dbReference>
<gene>
    <name evidence="2" type="ORF">LUZ61_016474</name>
</gene>
<dbReference type="InterPro" id="IPR014752">
    <property type="entry name" value="Arrestin-like_C"/>
</dbReference>
<dbReference type="AlphaFoldDB" id="A0AAD5Z5J5"/>
<dbReference type="Proteomes" id="UP001210211">
    <property type="component" value="Unassembled WGS sequence"/>
</dbReference>
<protein>
    <recommendedName>
        <fullName evidence="4">Rgp1</fullName>
    </recommendedName>
</protein>
<accession>A0AAD5Z5J5</accession>
<organism evidence="2 3">
    <name type="scientific">Rhynchospora tenuis</name>
    <dbReference type="NCBI Taxonomy" id="198213"/>
    <lineage>
        <taxon>Eukaryota</taxon>
        <taxon>Viridiplantae</taxon>
        <taxon>Streptophyta</taxon>
        <taxon>Embryophyta</taxon>
        <taxon>Tracheophyta</taxon>
        <taxon>Spermatophyta</taxon>
        <taxon>Magnoliopsida</taxon>
        <taxon>Liliopsida</taxon>
        <taxon>Poales</taxon>
        <taxon>Cyperaceae</taxon>
        <taxon>Cyperoideae</taxon>
        <taxon>Rhynchosporeae</taxon>
        <taxon>Rhynchospora</taxon>
    </lineage>
</organism>
<dbReference type="Pfam" id="PF08737">
    <property type="entry name" value="Rgp1"/>
    <property type="match status" value="1"/>
</dbReference>
<reference evidence="2 3" key="1">
    <citation type="journal article" date="2022" name="Cell">
        <title>Repeat-based holocentromeres influence genome architecture and karyotype evolution.</title>
        <authorList>
            <person name="Hofstatter P.G."/>
            <person name="Thangavel G."/>
            <person name="Lux T."/>
            <person name="Neumann P."/>
            <person name="Vondrak T."/>
            <person name="Novak P."/>
            <person name="Zhang M."/>
            <person name="Costa L."/>
            <person name="Castellani M."/>
            <person name="Scott A."/>
            <person name="Toegelov H."/>
            <person name="Fuchs J."/>
            <person name="Mata-Sucre Y."/>
            <person name="Dias Y."/>
            <person name="Vanzela A.L.L."/>
            <person name="Huettel B."/>
            <person name="Almeida C.C.S."/>
            <person name="Simkova H."/>
            <person name="Souza G."/>
            <person name="Pedrosa-Harand A."/>
            <person name="Macas J."/>
            <person name="Mayer K.F.X."/>
            <person name="Houben A."/>
            <person name="Marques A."/>
        </authorList>
    </citation>
    <scope>NUCLEOTIDE SEQUENCE [LARGE SCALE GENOMIC DNA]</scope>
    <source>
        <strain evidence="2">RhyTen1mFocal</strain>
    </source>
</reference>
<keyword evidence="3" id="KW-1185">Reference proteome</keyword>